<organism evidence="3">
    <name type="scientific">uncultured Caudovirales phage</name>
    <dbReference type="NCBI Taxonomy" id="2100421"/>
    <lineage>
        <taxon>Viruses</taxon>
        <taxon>Duplodnaviria</taxon>
        <taxon>Heunggongvirae</taxon>
        <taxon>Uroviricota</taxon>
        <taxon>Caudoviricetes</taxon>
        <taxon>Peduoviridae</taxon>
        <taxon>Maltschvirus</taxon>
        <taxon>Maltschvirus maltsch</taxon>
    </lineage>
</organism>
<dbReference type="EMBL" id="LR797124">
    <property type="protein sequence ID" value="CAB4188522.1"/>
    <property type="molecule type" value="Genomic_DNA"/>
</dbReference>
<dbReference type="EMBL" id="LR796602">
    <property type="protein sequence ID" value="CAB4153849.1"/>
    <property type="molecule type" value="Genomic_DNA"/>
</dbReference>
<gene>
    <name evidence="3" type="ORF">UFOVP1178_33</name>
    <name evidence="1" type="ORF">UFOVP522_39</name>
    <name evidence="2" type="ORF">UFOVP624_32</name>
</gene>
<protein>
    <submittedName>
        <fullName evidence="3">Uncharacterized protein</fullName>
    </submittedName>
</protein>
<evidence type="ECO:0000313" key="2">
    <source>
        <dbReference type="EMBL" id="CAB4153849.1"/>
    </source>
</evidence>
<proteinExistence type="predicted"/>
<sequence>MKNTSARFRLKKDEIEILMQYRGIKNATDEAGVDDKDVKHGWLKTKEASLFFKNPNFKAEELNEIQKIKDQAIAEVKAYAPKYTAIKTKSSPDYHLLIIDIADLHIGKLSTAFETGEDYNCQIAVKRAKDGMQGILDKAKGFTIDKVLFVAGNDILHTDNTRRTTTAGTPQDTDGQWHQNFIMAKNLYIDLLEQLMSFAEVEVVYNPSNHDLTHGFFLMQLIEAHFHNSSIKFNVDLKHRKAFKYGKNLIGTTHGDGAKVENLPMLLATEFPILWSETKHRYIYSHHVHHKQSSDMIGCTFETLRSPSGTDAWHHKNGYTGVPKAVEGFIHHKEFGQIARLTHIF</sequence>
<accession>A0A6J5QXH7</accession>
<reference evidence="3" key="1">
    <citation type="submission" date="2020-05" db="EMBL/GenBank/DDBJ databases">
        <authorList>
            <person name="Chiriac C."/>
            <person name="Salcher M."/>
            <person name="Ghai R."/>
            <person name="Kavagutti S V."/>
        </authorList>
    </citation>
    <scope>NUCLEOTIDE SEQUENCE</scope>
</reference>
<dbReference type="EMBL" id="LR796500">
    <property type="protein sequence ID" value="CAB4148993.1"/>
    <property type="molecule type" value="Genomic_DNA"/>
</dbReference>
<evidence type="ECO:0000313" key="3">
    <source>
        <dbReference type="EMBL" id="CAB4188522.1"/>
    </source>
</evidence>
<name>A0A6J5QXH7_9CAUD</name>
<evidence type="ECO:0000313" key="1">
    <source>
        <dbReference type="EMBL" id="CAB4148993.1"/>
    </source>
</evidence>